<dbReference type="AlphaFoldDB" id="A0A3N4HQ70"/>
<reference evidence="1 2" key="1">
    <citation type="journal article" date="2018" name="Nat. Ecol. Evol.">
        <title>Pezizomycetes genomes reveal the molecular basis of ectomycorrhizal truffle lifestyle.</title>
        <authorList>
            <person name="Murat C."/>
            <person name="Payen T."/>
            <person name="Noel B."/>
            <person name="Kuo A."/>
            <person name="Morin E."/>
            <person name="Chen J."/>
            <person name="Kohler A."/>
            <person name="Krizsan K."/>
            <person name="Balestrini R."/>
            <person name="Da Silva C."/>
            <person name="Montanini B."/>
            <person name="Hainaut M."/>
            <person name="Levati E."/>
            <person name="Barry K.W."/>
            <person name="Belfiori B."/>
            <person name="Cichocki N."/>
            <person name="Clum A."/>
            <person name="Dockter R.B."/>
            <person name="Fauchery L."/>
            <person name="Guy J."/>
            <person name="Iotti M."/>
            <person name="Le Tacon F."/>
            <person name="Lindquist E.A."/>
            <person name="Lipzen A."/>
            <person name="Malagnac F."/>
            <person name="Mello A."/>
            <person name="Molinier V."/>
            <person name="Miyauchi S."/>
            <person name="Poulain J."/>
            <person name="Riccioni C."/>
            <person name="Rubini A."/>
            <person name="Sitrit Y."/>
            <person name="Splivallo R."/>
            <person name="Traeger S."/>
            <person name="Wang M."/>
            <person name="Zifcakova L."/>
            <person name="Wipf D."/>
            <person name="Zambonelli A."/>
            <person name="Paolocci F."/>
            <person name="Nowrousian M."/>
            <person name="Ottonello S."/>
            <person name="Baldrian P."/>
            <person name="Spatafora J.W."/>
            <person name="Henrissat B."/>
            <person name="Nagy L.G."/>
            <person name="Aury J.M."/>
            <person name="Wincker P."/>
            <person name="Grigoriev I.V."/>
            <person name="Bonfante P."/>
            <person name="Martin F.M."/>
        </authorList>
    </citation>
    <scope>NUCLEOTIDE SEQUENCE [LARGE SCALE GENOMIC DNA]</scope>
    <source>
        <strain evidence="1 2">RN42</strain>
    </source>
</reference>
<sequence>MKVFVILLFAEARQLLGLRLRSRQHHVLNFPSTSPPVAPLVPSRARSTGLQRRIQPFSLSSRQSISNSSNKSPASTASHIAITLPWLLALYLSVGTVLLSSWLFPWTCNTVIVQHDERHSTTRTDYGTFSYPFSRPTEA</sequence>
<evidence type="ECO:0000313" key="2">
    <source>
        <dbReference type="Proteomes" id="UP000275078"/>
    </source>
</evidence>
<organism evidence="1 2">
    <name type="scientific">Ascobolus immersus RN42</name>
    <dbReference type="NCBI Taxonomy" id="1160509"/>
    <lineage>
        <taxon>Eukaryota</taxon>
        <taxon>Fungi</taxon>
        <taxon>Dikarya</taxon>
        <taxon>Ascomycota</taxon>
        <taxon>Pezizomycotina</taxon>
        <taxon>Pezizomycetes</taxon>
        <taxon>Pezizales</taxon>
        <taxon>Ascobolaceae</taxon>
        <taxon>Ascobolus</taxon>
    </lineage>
</organism>
<name>A0A3N4HQ70_ASCIM</name>
<gene>
    <name evidence="1" type="ORF">BJ508DRAFT_417791</name>
</gene>
<evidence type="ECO:0000313" key="1">
    <source>
        <dbReference type="EMBL" id="RPA75972.1"/>
    </source>
</evidence>
<proteinExistence type="predicted"/>
<accession>A0A3N4HQ70</accession>
<keyword evidence="2" id="KW-1185">Reference proteome</keyword>
<dbReference type="Proteomes" id="UP000275078">
    <property type="component" value="Unassembled WGS sequence"/>
</dbReference>
<feature type="non-terminal residue" evidence="1">
    <location>
        <position position="139"/>
    </location>
</feature>
<dbReference type="EMBL" id="ML119753">
    <property type="protein sequence ID" value="RPA75972.1"/>
    <property type="molecule type" value="Genomic_DNA"/>
</dbReference>
<protein>
    <submittedName>
        <fullName evidence="1">Uncharacterized protein</fullName>
    </submittedName>
</protein>